<organism evidence="2 3">
    <name type="scientific">Pieris brassicae</name>
    <name type="common">White butterfly</name>
    <name type="synonym">Large white butterfly</name>
    <dbReference type="NCBI Taxonomy" id="7116"/>
    <lineage>
        <taxon>Eukaryota</taxon>
        <taxon>Metazoa</taxon>
        <taxon>Ecdysozoa</taxon>
        <taxon>Arthropoda</taxon>
        <taxon>Hexapoda</taxon>
        <taxon>Insecta</taxon>
        <taxon>Pterygota</taxon>
        <taxon>Neoptera</taxon>
        <taxon>Endopterygota</taxon>
        <taxon>Lepidoptera</taxon>
        <taxon>Glossata</taxon>
        <taxon>Ditrysia</taxon>
        <taxon>Papilionoidea</taxon>
        <taxon>Pieridae</taxon>
        <taxon>Pierinae</taxon>
        <taxon>Pieris</taxon>
    </lineage>
</organism>
<sequence length="261" mass="29087">MTVNFPYPGGLLKVKLENELAINAHSRCSTATNVPKYHLIEPCHRSTLGIAARAKYSSLTSCKRLGIEKKALALNFSPTWNRSEPEYPCEVLKCPEAEGGLSLNNDTRYDYYSIYAKPIPNVNATCVPSIGMFYLLSHKLNYTIADDKCKNMSSTLADVNSEHRTDALAQFLTGTGVATAFVGLKKNQETRFIDVNGNGLDCTTYRAWAPGNPRSNRYHNCVLLTKQHTWRTTSCVNKQQALCELIPHGPYKKGSIFEDNL</sequence>
<gene>
    <name evidence="2" type="ORF">PIBRA_LOCUS396</name>
</gene>
<dbReference type="Proteomes" id="UP001152562">
    <property type="component" value="Unassembled WGS sequence"/>
</dbReference>
<dbReference type="InterPro" id="IPR016186">
    <property type="entry name" value="C-type_lectin-like/link_sf"/>
</dbReference>
<comment type="caution">
    <text evidence="2">The sequence shown here is derived from an EMBL/GenBank/DDBJ whole genome shotgun (WGS) entry which is preliminary data.</text>
</comment>
<dbReference type="SMART" id="SM00034">
    <property type="entry name" value="CLECT"/>
    <property type="match status" value="1"/>
</dbReference>
<evidence type="ECO:0000313" key="3">
    <source>
        <dbReference type="Proteomes" id="UP001152562"/>
    </source>
</evidence>
<evidence type="ECO:0000313" key="2">
    <source>
        <dbReference type="EMBL" id="CAH3855504.1"/>
    </source>
</evidence>
<dbReference type="PROSITE" id="PS50041">
    <property type="entry name" value="C_TYPE_LECTIN_2"/>
    <property type="match status" value="1"/>
</dbReference>
<dbReference type="InterPro" id="IPR001304">
    <property type="entry name" value="C-type_lectin-like"/>
</dbReference>
<dbReference type="InterPro" id="IPR016187">
    <property type="entry name" value="CTDL_fold"/>
</dbReference>
<name>A0A9P0SIE2_PIEBR</name>
<dbReference type="Pfam" id="PF00059">
    <property type="entry name" value="Lectin_C"/>
    <property type="match status" value="1"/>
</dbReference>
<accession>A0A9P0SIE2</accession>
<keyword evidence="3" id="KW-1185">Reference proteome</keyword>
<evidence type="ECO:0000259" key="1">
    <source>
        <dbReference type="PROSITE" id="PS50041"/>
    </source>
</evidence>
<dbReference type="SUPFAM" id="SSF56436">
    <property type="entry name" value="C-type lectin-like"/>
    <property type="match status" value="1"/>
</dbReference>
<protein>
    <recommendedName>
        <fullName evidence="1">C-type lectin domain-containing protein</fullName>
    </recommendedName>
</protein>
<dbReference type="EMBL" id="CALOZG010000001">
    <property type="protein sequence ID" value="CAH3855504.1"/>
    <property type="molecule type" value="Genomic_DNA"/>
</dbReference>
<feature type="domain" description="C-type lectin" evidence="1">
    <location>
        <begin position="133"/>
        <end position="244"/>
    </location>
</feature>
<dbReference type="AlphaFoldDB" id="A0A9P0SIE2"/>
<dbReference type="CDD" id="cd00037">
    <property type="entry name" value="CLECT"/>
    <property type="match status" value="1"/>
</dbReference>
<dbReference type="Gene3D" id="3.10.100.10">
    <property type="entry name" value="Mannose-Binding Protein A, subunit A"/>
    <property type="match status" value="1"/>
</dbReference>
<reference evidence="2" key="1">
    <citation type="submission" date="2022-05" db="EMBL/GenBank/DDBJ databases">
        <authorList>
            <person name="Okamura Y."/>
        </authorList>
    </citation>
    <scope>NUCLEOTIDE SEQUENCE</scope>
</reference>
<proteinExistence type="predicted"/>